<reference evidence="7" key="1">
    <citation type="submission" date="2023-07" db="EMBL/GenBank/DDBJ databases">
        <title>30 novel species of actinomycetes from the DSMZ collection.</title>
        <authorList>
            <person name="Nouioui I."/>
        </authorList>
    </citation>
    <scope>NUCLEOTIDE SEQUENCE [LARGE SCALE GENOMIC DNA]</scope>
    <source>
        <strain evidence="7">DSM 41886</strain>
    </source>
</reference>
<dbReference type="SUPFAM" id="SSF46689">
    <property type="entry name" value="Homeodomain-like"/>
    <property type="match status" value="1"/>
</dbReference>
<protein>
    <submittedName>
        <fullName evidence="6">Helix-turn-helix domain-containing protein</fullName>
    </submittedName>
</protein>
<evidence type="ECO:0000259" key="5">
    <source>
        <dbReference type="PROSITE" id="PS50977"/>
    </source>
</evidence>
<dbReference type="Pfam" id="PF21306">
    <property type="entry name" value="TetR_C_40"/>
    <property type="match status" value="1"/>
</dbReference>
<dbReference type="Pfam" id="PF00440">
    <property type="entry name" value="TetR_N"/>
    <property type="match status" value="1"/>
</dbReference>
<dbReference type="Proteomes" id="UP001183615">
    <property type="component" value="Unassembled WGS sequence"/>
</dbReference>
<dbReference type="RefSeq" id="WP_311616374.1">
    <property type="nucleotide sequence ID" value="NZ_JAVREV010000002.1"/>
</dbReference>
<dbReference type="PANTHER" id="PTHR30055:SF234">
    <property type="entry name" value="HTH-TYPE TRANSCRIPTIONAL REGULATOR BETI"/>
    <property type="match status" value="1"/>
</dbReference>
<organism evidence="6 7">
    <name type="scientific">Streptomyces johnsoniae</name>
    <dbReference type="NCBI Taxonomy" id="3075532"/>
    <lineage>
        <taxon>Bacteria</taxon>
        <taxon>Bacillati</taxon>
        <taxon>Actinomycetota</taxon>
        <taxon>Actinomycetes</taxon>
        <taxon>Kitasatosporales</taxon>
        <taxon>Streptomycetaceae</taxon>
        <taxon>Streptomyces</taxon>
    </lineage>
</organism>
<dbReference type="Gene3D" id="1.10.357.10">
    <property type="entry name" value="Tetracycline Repressor, domain 2"/>
    <property type="match status" value="1"/>
</dbReference>
<dbReference type="InterPro" id="IPR009057">
    <property type="entry name" value="Homeodomain-like_sf"/>
</dbReference>
<evidence type="ECO:0000256" key="3">
    <source>
        <dbReference type="ARBA" id="ARBA00023163"/>
    </source>
</evidence>
<keyword evidence="1" id="KW-0805">Transcription regulation</keyword>
<evidence type="ECO:0000256" key="4">
    <source>
        <dbReference type="PROSITE-ProRule" id="PRU00335"/>
    </source>
</evidence>
<feature type="domain" description="HTH tetR-type" evidence="5">
    <location>
        <begin position="16"/>
        <end position="76"/>
    </location>
</feature>
<evidence type="ECO:0000256" key="1">
    <source>
        <dbReference type="ARBA" id="ARBA00023015"/>
    </source>
</evidence>
<accession>A0ABU2S3A5</accession>
<feature type="DNA-binding region" description="H-T-H motif" evidence="4">
    <location>
        <begin position="39"/>
        <end position="58"/>
    </location>
</feature>
<gene>
    <name evidence="6" type="ORF">RM779_05625</name>
</gene>
<dbReference type="InterPro" id="IPR049513">
    <property type="entry name" value="TetR_C_40"/>
</dbReference>
<keyword evidence="2 4" id="KW-0238">DNA-binding</keyword>
<dbReference type="SUPFAM" id="SSF48498">
    <property type="entry name" value="Tetracyclin repressor-like, C-terminal domain"/>
    <property type="match status" value="1"/>
</dbReference>
<dbReference type="InterPro" id="IPR050109">
    <property type="entry name" value="HTH-type_TetR-like_transc_reg"/>
</dbReference>
<dbReference type="InterPro" id="IPR036271">
    <property type="entry name" value="Tet_transcr_reg_TetR-rel_C_sf"/>
</dbReference>
<comment type="caution">
    <text evidence="6">The sequence shown here is derived from an EMBL/GenBank/DDBJ whole genome shotgun (WGS) entry which is preliminary data.</text>
</comment>
<dbReference type="InterPro" id="IPR001647">
    <property type="entry name" value="HTH_TetR"/>
</dbReference>
<dbReference type="PRINTS" id="PR00455">
    <property type="entry name" value="HTHTETR"/>
</dbReference>
<keyword evidence="3" id="KW-0804">Transcription</keyword>
<proteinExistence type="predicted"/>
<dbReference type="PROSITE" id="PS50977">
    <property type="entry name" value="HTH_TETR_2"/>
    <property type="match status" value="1"/>
</dbReference>
<evidence type="ECO:0000256" key="2">
    <source>
        <dbReference type="ARBA" id="ARBA00023125"/>
    </source>
</evidence>
<evidence type="ECO:0000313" key="6">
    <source>
        <dbReference type="EMBL" id="MDT0442080.1"/>
    </source>
</evidence>
<name>A0ABU2S3A5_9ACTN</name>
<keyword evidence="7" id="KW-1185">Reference proteome</keyword>
<dbReference type="EMBL" id="JAVREV010000002">
    <property type="protein sequence ID" value="MDT0442080.1"/>
    <property type="molecule type" value="Genomic_DNA"/>
</dbReference>
<evidence type="ECO:0000313" key="7">
    <source>
        <dbReference type="Proteomes" id="UP001183615"/>
    </source>
</evidence>
<sequence length="211" mass="22539">MPEQRSAPNRFARRRAATRRALIDAAQRILAERGAGDVSIQRIADRADVGFGSFYNHFSSKAELFDAAVAEALEDYGRRLDAATGGIADPAEKFGAGVRLTVAMVESHPQLMRVLRTSGLGQIGADRGLAPRVLRDIERGAARGRFAVADPAVALAAACGAVLGLVDLRLRRPGTAGRDDGERMAELLLRMLGLPVTEAHEIATRPLPPLP</sequence>
<dbReference type="PANTHER" id="PTHR30055">
    <property type="entry name" value="HTH-TYPE TRANSCRIPTIONAL REGULATOR RUTR"/>
    <property type="match status" value="1"/>
</dbReference>